<evidence type="ECO:0000313" key="3">
    <source>
        <dbReference type="Proteomes" id="UP000319499"/>
    </source>
</evidence>
<keyword evidence="1" id="KW-0472">Membrane</keyword>
<proteinExistence type="predicted"/>
<protein>
    <submittedName>
        <fullName evidence="2">Uncharacterized protein</fullName>
    </submittedName>
</protein>
<feature type="transmembrane region" description="Helical" evidence="1">
    <location>
        <begin position="6"/>
        <end position="28"/>
    </location>
</feature>
<reference evidence="2 3" key="1">
    <citation type="submission" date="2019-02" db="EMBL/GenBank/DDBJ databases">
        <title>Apibacter muscae sp. nov.: a novel member of the house fly microbiota.</title>
        <authorList>
            <person name="Park R."/>
        </authorList>
    </citation>
    <scope>NUCLEOTIDE SEQUENCE [LARGE SCALE GENOMIC DNA]</scope>
    <source>
        <strain evidence="2 3">AL1</strain>
    </source>
</reference>
<keyword evidence="1" id="KW-0812">Transmembrane</keyword>
<comment type="caution">
    <text evidence="2">The sequence shown here is derived from an EMBL/GenBank/DDBJ whole genome shotgun (WGS) entry which is preliminary data.</text>
</comment>
<dbReference type="AlphaFoldDB" id="A0A563DFJ9"/>
<accession>A0A563DFJ9</accession>
<dbReference type="Proteomes" id="UP000319499">
    <property type="component" value="Unassembled WGS sequence"/>
</dbReference>
<dbReference type="EMBL" id="SELH01000016">
    <property type="protein sequence ID" value="TWP29005.1"/>
    <property type="molecule type" value="Genomic_DNA"/>
</dbReference>
<keyword evidence="1" id="KW-1133">Transmembrane helix</keyword>
<dbReference type="OrthoDB" id="1258603at2"/>
<organism evidence="2 3">
    <name type="scientific">Apibacter muscae</name>
    <dbReference type="NCBI Taxonomy" id="2509004"/>
    <lineage>
        <taxon>Bacteria</taxon>
        <taxon>Pseudomonadati</taxon>
        <taxon>Bacteroidota</taxon>
        <taxon>Flavobacteriia</taxon>
        <taxon>Flavobacteriales</taxon>
        <taxon>Weeksellaceae</taxon>
        <taxon>Apibacter</taxon>
    </lineage>
</organism>
<name>A0A563DFJ9_9FLAO</name>
<gene>
    <name evidence="2" type="ORF">ETU09_03980</name>
</gene>
<dbReference type="RefSeq" id="WP_146261879.1">
    <property type="nucleotide sequence ID" value="NZ_SELG01000031.1"/>
</dbReference>
<keyword evidence="3" id="KW-1185">Reference proteome</keyword>
<sequence>MNIMVVLILGVLGMIMLILVPIFLVAFLTSQSRKRKRKNIINTLPSNVEFYAPMRINSERKNNAFFKFAAFECSGILYAHEGKLFFRGTKKQFELLEFNLDKVSIYWIGVQAQNGALQWFSIKGSEEGNFYFNLDTGMTIFNFSKSGETTKSVYEKIMNMKLKENIDGIGKI</sequence>
<evidence type="ECO:0000313" key="2">
    <source>
        <dbReference type="EMBL" id="TWP29005.1"/>
    </source>
</evidence>
<evidence type="ECO:0000256" key="1">
    <source>
        <dbReference type="SAM" id="Phobius"/>
    </source>
</evidence>